<evidence type="ECO:0000313" key="10">
    <source>
        <dbReference type="EMBL" id="EFA74889.1"/>
    </source>
</evidence>
<dbReference type="PANTHER" id="PTHR10709:SF2">
    <property type="entry name" value="ACTIN-RELATED PROTEIN 2_3 COMPLEX SUBUNIT"/>
    <property type="match status" value="1"/>
</dbReference>
<keyword evidence="6" id="KW-0009">Actin-binding</keyword>
<comment type="subcellular location">
    <subcellularLocation>
        <location evidence="1">Cytoplasm</location>
        <location evidence="1">Cytoskeleton</location>
    </subcellularLocation>
</comment>
<keyword evidence="3" id="KW-0963">Cytoplasm</keyword>
<comment type="caution">
    <text evidence="10">The sequence shown here is derived from an EMBL/GenBank/DDBJ whole genome shotgun (WGS) entry which is preliminary data.</text>
</comment>
<evidence type="ECO:0000256" key="8">
    <source>
        <dbReference type="ARBA" id="ARBA00041244"/>
    </source>
</evidence>
<sequence length="339" mass="39157">MFKIKKLLNIKNGYIRCYSWNSDRSILSSNVNNNILIYSLNINNNNNDNEEDEEWILEYELCQHDRMVTSLDWSEKNNCILSCSEDKLACYWRYDQATRRWLPRITTVRVSKSCEQLAWSPLGNKFALTTAENTLMILFNTGESDHWLSHRFGPSNSRVRAIAWNPVNNNMLACGNARGELYIYNAYISTVDRLLPNKIGNFQLITKMSDSATDGFIQSIAWSRDGVFLAYSSQASKLTIIQLLSQYEFKIIATIKLPTLPICDMIFKDNSKELIALTFDYQLLKFTYSPTTNQWSITDIVDSGDHLFHPKIRYYHEIDGEQYYSIQSSIDGCLAIISI</sequence>
<keyword evidence="4" id="KW-0853">WD repeat</keyword>
<keyword evidence="5" id="KW-0677">Repeat</keyword>
<dbReference type="RefSeq" id="XP_020427023.1">
    <property type="nucleotide sequence ID" value="XM_020582669.1"/>
</dbReference>
<dbReference type="STRING" id="670386.D3BUV1"/>
<dbReference type="InterPro" id="IPR015943">
    <property type="entry name" value="WD40/YVTN_repeat-like_dom_sf"/>
</dbReference>
<dbReference type="InParanoid" id="D3BUV1"/>
<accession>D3BUV1</accession>
<evidence type="ECO:0000256" key="7">
    <source>
        <dbReference type="ARBA" id="ARBA00023212"/>
    </source>
</evidence>
<dbReference type="EMBL" id="ADBJ01000060">
    <property type="protein sequence ID" value="EFA74889.1"/>
    <property type="molecule type" value="Genomic_DNA"/>
</dbReference>
<gene>
    <name evidence="10" type="ORF">PPL_11923</name>
</gene>
<dbReference type="InterPro" id="IPR036322">
    <property type="entry name" value="WD40_repeat_dom_sf"/>
</dbReference>
<dbReference type="GO" id="GO:0005885">
    <property type="term" value="C:Arp2/3 protein complex"/>
    <property type="evidence" value="ECO:0007669"/>
    <property type="project" value="InterPro"/>
</dbReference>
<evidence type="ECO:0000256" key="6">
    <source>
        <dbReference type="ARBA" id="ARBA00023203"/>
    </source>
</evidence>
<dbReference type="GeneID" id="31367391"/>
<evidence type="ECO:0000313" key="11">
    <source>
        <dbReference type="Proteomes" id="UP000001396"/>
    </source>
</evidence>
<evidence type="ECO:0000256" key="3">
    <source>
        <dbReference type="ARBA" id="ARBA00022490"/>
    </source>
</evidence>
<dbReference type="AlphaFoldDB" id="D3BUV1"/>
<evidence type="ECO:0000256" key="4">
    <source>
        <dbReference type="ARBA" id="ARBA00022574"/>
    </source>
</evidence>
<comment type="similarity">
    <text evidence="2">Belongs to the WD repeat ARPC1 family.</text>
</comment>
<dbReference type="GO" id="GO:0051015">
    <property type="term" value="F:actin filament binding"/>
    <property type="evidence" value="ECO:0007669"/>
    <property type="project" value="TreeGrafter"/>
</dbReference>
<evidence type="ECO:0000256" key="9">
    <source>
        <dbReference type="ARBA" id="ARBA00041789"/>
    </source>
</evidence>
<dbReference type="InterPro" id="IPR017383">
    <property type="entry name" value="ARPC1"/>
</dbReference>
<dbReference type="PANTHER" id="PTHR10709">
    <property type="entry name" value="ACTIN-RELATED PROTEIN 2/3 COMPLEX SUBUNIT 1"/>
    <property type="match status" value="1"/>
</dbReference>
<evidence type="ECO:0000256" key="2">
    <source>
        <dbReference type="ARBA" id="ARBA00006260"/>
    </source>
</evidence>
<dbReference type="Pfam" id="PF00400">
    <property type="entry name" value="WD40"/>
    <property type="match status" value="1"/>
</dbReference>
<evidence type="ECO:0000256" key="1">
    <source>
        <dbReference type="ARBA" id="ARBA00004245"/>
    </source>
</evidence>
<dbReference type="Gene3D" id="2.130.10.10">
    <property type="entry name" value="YVTN repeat-like/Quinoprotein amine dehydrogenase"/>
    <property type="match status" value="1"/>
</dbReference>
<dbReference type="InterPro" id="IPR001680">
    <property type="entry name" value="WD40_rpt"/>
</dbReference>
<dbReference type="SMART" id="SM00320">
    <property type="entry name" value="WD40"/>
    <property type="match status" value="6"/>
</dbReference>
<dbReference type="Proteomes" id="UP000001396">
    <property type="component" value="Unassembled WGS sequence"/>
</dbReference>
<protein>
    <recommendedName>
        <fullName evidence="8">Arp2/3 complex 41 kDa subunit</fullName>
    </recommendedName>
    <alternativeName>
        <fullName evidence="9">p41-ARC</fullName>
    </alternativeName>
</protein>
<proteinExistence type="inferred from homology"/>
<name>D3BUV1_HETP5</name>
<reference evidence="10 11" key="1">
    <citation type="journal article" date="2011" name="Genome Res.">
        <title>Phylogeny-wide analysis of social amoeba genomes highlights ancient origins for complex intercellular communication.</title>
        <authorList>
            <person name="Heidel A.J."/>
            <person name="Lawal H.M."/>
            <person name="Felder M."/>
            <person name="Schilde C."/>
            <person name="Helps N.R."/>
            <person name="Tunggal B."/>
            <person name="Rivero F."/>
            <person name="John U."/>
            <person name="Schleicher M."/>
            <person name="Eichinger L."/>
            <person name="Platzer M."/>
            <person name="Noegel A.A."/>
            <person name="Schaap P."/>
            <person name="Gloeckner G."/>
        </authorList>
    </citation>
    <scope>NUCLEOTIDE SEQUENCE [LARGE SCALE GENOMIC DNA]</scope>
    <source>
        <strain evidence="11">ATCC 26659 / Pp 5 / PN500</strain>
    </source>
</reference>
<dbReference type="GO" id="GO:0034314">
    <property type="term" value="P:Arp2/3 complex-mediated actin nucleation"/>
    <property type="evidence" value="ECO:0007669"/>
    <property type="project" value="InterPro"/>
</dbReference>
<dbReference type="SUPFAM" id="SSF50978">
    <property type="entry name" value="WD40 repeat-like"/>
    <property type="match status" value="1"/>
</dbReference>
<evidence type="ECO:0000256" key="5">
    <source>
        <dbReference type="ARBA" id="ARBA00022737"/>
    </source>
</evidence>
<keyword evidence="7" id="KW-0206">Cytoskeleton</keyword>
<keyword evidence="11" id="KW-1185">Reference proteome</keyword>
<organism evidence="10 11">
    <name type="scientific">Heterostelium pallidum (strain ATCC 26659 / Pp 5 / PN500)</name>
    <name type="common">Cellular slime mold</name>
    <name type="synonym">Polysphondylium pallidum</name>
    <dbReference type="NCBI Taxonomy" id="670386"/>
    <lineage>
        <taxon>Eukaryota</taxon>
        <taxon>Amoebozoa</taxon>
        <taxon>Evosea</taxon>
        <taxon>Eumycetozoa</taxon>
        <taxon>Dictyostelia</taxon>
        <taxon>Acytosteliales</taxon>
        <taxon>Acytosteliaceae</taxon>
        <taxon>Heterostelium</taxon>
    </lineage>
</organism>